<evidence type="ECO:0008006" key="3">
    <source>
        <dbReference type="Google" id="ProtNLM"/>
    </source>
</evidence>
<name>F3ZNL2_9BACE</name>
<evidence type="ECO:0000313" key="2">
    <source>
        <dbReference type="Proteomes" id="UP000018439"/>
    </source>
</evidence>
<sequence>MFGKSNNKINILDVTPIRRSHISTYIMDDGRVRLGILRFKSKWVNKYFLPKKISPEIKVPLDVHGSEVWKLIDGNRTIRKIIIQLATHFENQVDYEERIVTYLYQLKKDQLIDFLSAR</sequence>
<dbReference type="STRING" id="679937.Bcop_2395"/>
<dbReference type="Gene3D" id="1.10.10.1150">
    <property type="entry name" value="Coenzyme PQQ synthesis protein D (PqqD)"/>
    <property type="match status" value="1"/>
</dbReference>
<keyword evidence="2" id="KW-1185">Reference proteome</keyword>
<protein>
    <recommendedName>
        <fullName evidence="3">Coenzyme PQQ synthesis D</fullName>
    </recommendedName>
</protein>
<proteinExistence type="predicted"/>
<reference evidence="1 2" key="1">
    <citation type="journal article" date="2011" name="Stand. Genomic Sci.">
        <title>Non-contiguous finished genome sequence of Bacteroides coprosuis type strain (PC139).</title>
        <authorList>
            <person name="Land M."/>
            <person name="Held B."/>
            <person name="Gronow S."/>
            <person name="Abt B."/>
            <person name="Lucas S."/>
            <person name="Del Rio T.G."/>
            <person name="Nolan M."/>
            <person name="Tice H."/>
            <person name="Cheng J.F."/>
            <person name="Pitluck S."/>
            <person name="Liolios K."/>
            <person name="Pagani I."/>
            <person name="Ivanova N."/>
            <person name="Mavromatis K."/>
            <person name="Mikhailova N."/>
            <person name="Pati A."/>
            <person name="Tapia R."/>
            <person name="Han C."/>
            <person name="Goodwin L."/>
            <person name="Chen A."/>
            <person name="Palaniappan K."/>
            <person name="Hauser L."/>
            <person name="Brambilla E.M."/>
            <person name="Rohde M."/>
            <person name="Goker M."/>
            <person name="Detter J.C."/>
            <person name="Woyke T."/>
            <person name="Bristow J."/>
            <person name="Eisen J.A."/>
            <person name="Markowitz V."/>
            <person name="Hugenholtz P."/>
            <person name="Kyrpides N.C."/>
            <person name="Klenk H.P."/>
            <person name="Lapidus A."/>
        </authorList>
    </citation>
    <scope>NUCLEOTIDE SEQUENCE [LARGE SCALE GENOMIC DNA]</scope>
    <source>
        <strain evidence="1 2">DSM 18011</strain>
    </source>
</reference>
<evidence type="ECO:0000313" key="1">
    <source>
        <dbReference type="EMBL" id="EGJ72547.1"/>
    </source>
</evidence>
<dbReference type="OrthoDB" id="1034872at2"/>
<dbReference type="AlphaFoldDB" id="F3ZNL2"/>
<organism evidence="1 2">
    <name type="scientific">Bacteroides coprosuis DSM 18011</name>
    <dbReference type="NCBI Taxonomy" id="679937"/>
    <lineage>
        <taxon>Bacteria</taxon>
        <taxon>Pseudomonadati</taxon>
        <taxon>Bacteroidota</taxon>
        <taxon>Bacteroidia</taxon>
        <taxon>Bacteroidales</taxon>
        <taxon>Bacteroidaceae</taxon>
        <taxon>Bacteroides</taxon>
    </lineage>
</organism>
<dbReference type="HOGENOM" id="CLU_150513_2_1_10"/>
<dbReference type="InterPro" id="IPR041881">
    <property type="entry name" value="PqqD_sf"/>
</dbReference>
<dbReference type="InterPro" id="IPR008792">
    <property type="entry name" value="PQQD"/>
</dbReference>
<accession>F3ZNL2</accession>
<dbReference type="EMBL" id="CM001167">
    <property type="protein sequence ID" value="EGJ72547.1"/>
    <property type="molecule type" value="Genomic_DNA"/>
</dbReference>
<dbReference type="eggNOG" id="ENOG5033CYG">
    <property type="taxonomic scope" value="Bacteria"/>
</dbReference>
<gene>
    <name evidence="1" type="ORF">Bcop_2395</name>
</gene>
<dbReference type="Pfam" id="PF05402">
    <property type="entry name" value="PqqD"/>
    <property type="match status" value="1"/>
</dbReference>
<dbReference type="Proteomes" id="UP000018439">
    <property type="component" value="Chromosome"/>
</dbReference>